<proteinExistence type="inferred from homology"/>
<dbReference type="GO" id="GO:0005929">
    <property type="term" value="C:cilium"/>
    <property type="evidence" value="ECO:0007669"/>
    <property type="project" value="Ensembl"/>
</dbReference>
<keyword evidence="5" id="KW-1185">Reference proteome</keyword>
<dbReference type="OrthoDB" id="10004365at2759"/>
<name>A0A8C6W9E9_NANGA</name>
<dbReference type="GeneTree" id="ENSGT00390000002677"/>
<organism evidence="4 5">
    <name type="scientific">Nannospalax galili</name>
    <name type="common">Northern Israeli blind subterranean mole rat</name>
    <name type="synonym">Spalax galili</name>
    <dbReference type="NCBI Taxonomy" id="1026970"/>
    <lineage>
        <taxon>Eukaryota</taxon>
        <taxon>Metazoa</taxon>
        <taxon>Chordata</taxon>
        <taxon>Craniata</taxon>
        <taxon>Vertebrata</taxon>
        <taxon>Euteleostomi</taxon>
        <taxon>Mammalia</taxon>
        <taxon>Eutheria</taxon>
        <taxon>Euarchontoglires</taxon>
        <taxon>Glires</taxon>
        <taxon>Rodentia</taxon>
        <taxon>Myomorpha</taxon>
        <taxon>Muroidea</taxon>
        <taxon>Spalacidae</taxon>
        <taxon>Spalacinae</taxon>
        <taxon>Nannospalax</taxon>
    </lineage>
</organism>
<dbReference type="Proteomes" id="UP000694381">
    <property type="component" value="Unassembled WGS sequence"/>
</dbReference>
<dbReference type="Ensembl" id="ENSNGAT00000023251.1">
    <property type="protein sequence ID" value="ENSNGAP00000017618.1"/>
    <property type="gene ID" value="ENSNGAG00000017994.1"/>
</dbReference>
<dbReference type="AlphaFoldDB" id="A0A8C6W9E9"/>
<dbReference type="OMA" id="TVCSERQ"/>
<feature type="region of interest" description="Disordered" evidence="3">
    <location>
        <begin position="68"/>
        <end position="88"/>
    </location>
</feature>
<reference evidence="4" key="1">
    <citation type="submission" date="2025-08" db="UniProtKB">
        <authorList>
            <consortium name="Ensembl"/>
        </authorList>
    </citation>
    <scope>IDENTIFICATION</scope>
</reference>
<accession>A0A8C6W9E9</accession>
<evidence type="ECO:0000313" key="4">
    <source>
        <dbReference type="Ensembl" id="ENSNGAP00000017618.1"/>
    </source>
</evidence>
<evidence type="ECO:0000256" key="2">
    <source>
        <dbReference type="ARBA" id="ARBA00023657"/>
    </source>
</evidence>
<protein>
    <recommendedName>
        <fullName evidence="2">Cilia- and flagella-associated protein HOATZ</fullName>
    </recommendedName>
</protein>
<dbReference type="GO" id="GO:0035082">
    <property type="term" value="P:axoneme assembly"/>
    <property type="evidence" value="ECO:0007669"/>
    <property type="project" value="Ensembl"/>
</dbReference>
<dbReference type="PANTHER" id="PTHR47231:SF1">
    <property type="entry name" value="CILIA- AND FLAGELLA-ASSOCIATED PROTEIN HOATZ"/>
    <property type="match status" value="1"/>
</dbReference>
<evidence type="ECO:0000256" key="1">
    <source>
        <dbReference type="ARBA" id="ARBA00023451"/>
    </source>
</evidence>
<dbReference type="GO" id="GO:0005737">
    <property type="term" value="C:cytoplasm"/>
    <property type="evidence" value="ECO:0007669"/>
    <property type="project" value="Ensembl"/>
</dbReference>
<gene>
    <name evidence="4" type="primary">Hoatz</name>
</gene>
<dbReference type="GO" id="GO:0030317">
    <property type="term" value="P:flagellated sperm motility"/>
    <property type="evidence" value="ECO:0007669"/>
    <property type="project" value="Ensembl"/>
</dbReference>
<feature type="compositionally biased region" description="Polar residues" evidence="3">
    <location>
        <begin position="68"/>
        <end position="81"/>
    </location>
</feature>
<comment type="similarity">
    <text evidence="1">Belongs to the HOATZ family.</text>
</comment>
<evidence type="ECO:0000256" key="3">
    <source>
        <dbReference type="SAM" id="MobiDB-lite"/>
    </source>
</evidence>
<dbReference type="CTD" id="399949"/>
<dbReference type="Pfam" id="PF17664">
    <property type="entry name" value="HOATZ-like"/>
    <property type="match status" value="1"/>
</dbReference>
<dbReference type="KEGG" id="ngi:103733892"/>
<evidence type="ECO:0000313" key="5">
    <source>
        <dbReference type="Proteomes" id="UP000694381"/>
    </source>
</evidence>
<sequence>METGPSADPSFKRESPEICLPGLLVFSGCSEQDANLAKQFWLRASMYPPIESQLVLTRGSSQRLPVAGTSKSLVSEKSSAQPLPLDHNKETSVFAKALQIQESEEKAKYLQKAKKRDEILQLLRKQREDRISKELISLPYKVKAKVPEAKHVSPELDKKEEEEVKALE</sequence>
<dbReference type="GO" id="GO:0007283">
    <property type="term" value="P:spermatogenesis"/>
    <property type="evidence" value="ECO:0007669"/>
    <property type="project" value="Ensembl"/>
</dbReference>
<dbReference type="InterPro" id="IPR040681">
    <property type="entry name" value="HOATZ-like"/>
</dbReference>
<dbReference type="GeneID" id="103733892"/>
<feature type="region of interest" description="Disordered" evidence="3">
    <location>
        <begin position="147"/>
        <end position="168"/>
    </location>
</feature>
<reference evidence="4" key="2">
    <citation type="submission" date="2025-09" db="UniProtKB">
        <authorList>
            <consortium name="Ensembl"/>
        </authorList>
    </citation>
    <scope>IDENTIFICATION</scope>
</reference>
<dbReference type="PANTHER" id="PTHR47231">
    <property type="entry name" value="UPF0722 PROTEIN C11ORF88"/>
    <property type="match status" value="1"/>
</dbReference>